<keyword evidence="12" id="KW-1185">Reference proteome</keyword>
<evidence type="ECO:0000313" key="12">
    <source>
        <dbReference type="Proteomes" id="UP001642900"/>
    </source>
</evidence>
<protein>
    <recommendedName>
        <fullName evidence="10">Porin</fullName>
    </recommendedName>
</protein>
<dbReference type="SUPFAM" id="SSF56935">
    <property type="entry name" value="Porins"/>
    <property type="match status" value="1"/>
</dbReference>
<dbReference type="EMBL" id="JAAKZF010000041">
    <property type="protein sequence ID" value="NGO53947.1"/>
    <property type="molecule type" value="Genomic_DNA"/>
</dbReference>
<comment type="subcellular location">
    <subcellularLocation>
        <location evidence="10">Cell outer membrane</location>
        <topology evidence="10">Multi-pass membrane protein</topology>
    </subcellularLocation>
</comment>
<evidence type="ECO:0000256" key="9">
    <source>
        <dbReference type="ARBA" id="ARBA00023237"/>
    </source>
</evidence>
<comment type="similarity">
    <text evidence="1 10">Belongs to the alphaproteobacteria porin family.</text>
</comment>
<accession>A0A6G4WIN1</accession>
<sequence length="339" mass="37231">TCLRVGGYLRYDIGVGILGNQDVFDKKDFSEGIEDENDAYFKRARFQLRVDSRSETELGTLRVYGAFNFQWDADTNADNFTAANDEFGIEHAYIELGGFRIGKTDSLFSTFTGYAGGVIQDDLIGYGPFGTHQIAYTFTGGNGFSAAIALEEGDGGSAFFDDDGDPLTAPAFISDLYTLDSYVPHVTGGVAWTQAWGGISAVAGYDANWEEWAAKVRLDVNATEQLSLFIMGGYASKDEIFVDSDGFAIDDGPNFYGNWGGEWAVWGGGTFTVSEQTKINVQLSYDDLENFAAVANVNYELVPGFVITPEIVYVDNFSDDFDDDDEDEIGGYLRFQRTF</sequence>
<evidence type="ECO:0000256" key="8">
    <source>
        <dbReference type="ARBA" id="ARBA00023136"/>
    </source>
</evidence>
<gene>
    <name evidence="11" type="ORF">G6N73_22820</name>
</gene>
<keyword evidence="5" id="KW-0732">Signal</keyword>
<keyword evidence="4 10" id="KW-0812">Transmembrane</keyword>
<keyword evidence="7 10" id="KW-0626">Porin</keyword>
<evidence type="ECO:0000256" key="2">
    <source>
        <dbReference type="ARBA" id="ARBA00022448"/>
    </source>
</evidence>
<name>A0A6G4WIN1_9HYPH</name>
<dbReference type="Proteomes" id="UP001642900">
    <property type="component" value="Unassembled WGS sequence"/>
</dbReference>
<dbReference type="GO" id="GO:0009279">
    <property type="term" value="C:cell outer membrane"/>
    <property type="evidence" value="ECO:0007669"/>
    <property type="project" value="UniProtKB-SubCell"/>
</dbReference>
<keyword evidence="6 10" id="KW-0406">Ion transport</keyword>
<keyword evidence="3 10" id="KW-1134">Transmembrane beta strand</keyword>
<dbReference type="AlphaFoldDB" id="A0A6G4WIN1"/>
<evidence type="ECO:0000256" key="10">
    <source>
        <dbReference type="RuleBase" id="RU364005"/>
    </source>
</evidence>
<evidence type="ECO:0000256" key="4">
    <source>
        <dbReference type="ARBA" id="ARBA00022692"/>
    </source>
</evidence>
<proteinExistence type="inferred from homology"/>
<keyword evidence="2 10" id="KW-0813">Transport</keyword>
<evidence type="ECO:0000313" key="11">
    <source>
        <dbReference type="EMBL" id="NGO53947.1"/>
    </source>
</evidence>
<evidence type="ECO:0000256" key="5">
    <source>
        <dbReference type="ARBA" id="ARBA00022729"/>
    </source>
</evidence>
<organism evidence="11 12">
    <name type="scientific">Allomesorhizobium camelthorni</name>
    <dbReference type="NCBI Taxonomy" id="475069"/>
    <lineage>
        <taxon>Bacteria</taxon>
        <taxon>Pseudomonadati</taxon>
        <taxon>Pseudomonadota</taxon>
        <taxon>Alphaproteobacteria</taxon>
        <taxon>Hyphomicrobiales</taxon>
        <taxon>Phyllobacteriaceae</taxon>
        <taxon>Allomesorhizobium</taxon>
    </lineage>
</organism>
<reference evidence="11 12" key="1">
    <citation type="submission" date="2020-02" db="EMBL/GenBank/DDBJ databases">
        <title>Genome sequence of strain CCNWXJ40-4.</title>
        <authorList>
            <person name="Gao J."/>
            <person name="Sun J."/>
        </authorList>
    </citation>
    <scope>NUCLEOTIDE SEQUENCE [LARGE SCALE GENOMIC DNA]</scope>
    <source>
        <strain evidence="11 12">CCNWXJ 40-4</strain>
    </source>
</reference>
<dbReference type="GO" id="GO:0046930">
    <property type="term" value="C:pore complex"/>
    <property type="evidence" value="ECO:0007669"/>
    <property type="project" value="UniProtKB-KW"/>
</dbReference>
<dbReference type="GO" id="GO:0015288">
    <property type="term" value="F:porin activity"/>
    <property type="evidence" value="ECO:0007669"/>
    <property type="project" value="UniProtKB-KW"/>
</dbReference>
<comment type="domain">
    <text evidence="10">Consists of 16-stranded beta-barrel sheets, with large surface-exposed loops, that form a transmembrane pore at the center of each barrel. The pore is partially ocluded by a peptide loop that folds into the pore lumen.</text>
</comment>
<evidence type="ECO:0000256" key="7">
    <source>
        <dbReference type="ARBA" id="ARBA00023114"/>
    </source>
</evidence>
<comment type="caution">
    <text evidence="11">The sequence shown here is derived from an EMBL/GenBank/DDBJ whole genome shotgun (WGS) entry which is preliminary data.</text>
</comment>
<evidence type="ECO:0000256" key="6">
    <source>
        <dbReference type="ARBA" id="ARBA00023065"/>
    </source>
</evidence>
<keyword evidence="8 10" id="KW-0472">Membrane</keyword>
<keyword evidence="9 10" id="KW-0998">Cell outer membrane</keyword>
<evidence type="ECO:0000256" key="3">
    <source>
        <dbReference type="ARBA" id="ARBA00022452"/>
    </source>
</evidence>
<evidence type="ECO:0000256" key="1">
    <source>
        <dbReference type="ARBA" id="ARBA00009521"/>
    </source>
</evidence>
<comment type="function">
    <text evidence="10">Forms passive diffusion pores that allow small molecular weight hydrophilic materials across the outer membrane.</text>
</comment>
<dbReference type="GO" id="GO:0006811">
    <property type="term" value="P:monoatomic ion transport"/>
    <property type="evidence" value="ECO:0007669"/>
    <property type="project" value="UniProtKB-KW"/>
</dbReference>
<dbReference type="RefSeq" id="WP_165031812.1">
    <property type="nucleotide sequence ID" value="NZ_JAAKZF010000041.1"/>
</dbReference>
<feature type="non-terminal residue" evidence="11">
    <location>
        <position position="1"/>
    </location>
</feature>
<dbReference type="Pfam" id="PF02530">
    <property type="entry name" value="Porin_2"/>
    <property type="match status" value="1"/>
</dbReference>
<dbReference type="InterPro" id="IPR003684">
    <property type="entry name" value="Porin_alphabac"/>
</dbReference>